<reference evidence="3 4" key="1">
    <citation type="journal article" date="2024" name="Plant Biotechnol. J.">
        <title>Dendrobium thyrsiflorum genome and its molecular insights into genes involved in important horticultural traits.</title>
        <authorList>
            <person name="Chen B."/>
            <person name="Wang J.Y."/>
            <person name="Zheng P.J."/>
            <person name="Li K.L."/>
            <person name="Liang Y.M."/>
            <person name="Chen X.F."/>
            <person name="Zhang C."/>
            <person name="Zhao X."/>
            <person name="He X."/>
            <person name="Zhang G.Q."/>
            <person name="Liu Z.J."/>
            <person name="Xu Q."/>
        </authorList>
    </citation>
    <scope>NUCLEOTIDE SEQUENCE [LARGE SCALE GENOMIC DNA]</scope>
    <source>
        <strain evidence="3">GZMU011</strain>
    </source>
</reference>
<keyword evidence="2" id="KW-1133">Transmembrane helix</keyword>
<dbReference type="Proteomes" id="UP001552299">
    <property type="component" value="Unassembled WGS sequence"/>
</dbReference>
<feature type="region of interest" description="Disordered" evidence="1">
    <location>
        <begin position="403"/>
        <end position="427"/>
    </location>
</feature>
<evidence type="ECO:0000256" key="1">
    <source>
        <dbReference type="SAM" id="MobiDB-lite"/>
    </source>
</evidence>
<protein>
    <submittedName>
        <fullName evidence="3">Uncharacterized protein</fullName>
    </submittedName>
</protein>
<keyword evidence="4" id="KW-1185">Reference proteome</keyword>
<evidence type="ECO:0000256" key="2">
    <source>
        <dbReference type="SAM" id="Phobius"/>
    </source>
</evidence>
<dbReference type="AlphaFoldDB" id="A0ABD0V8R3"/>
<accession>A0ABD0V8R3</accession>
<proteinExistence type="predicted"/>
<organism evidence="3 4">
    <name type="scientific">Dendrobium thyrsiflorum</name>
    <name type="common">Pinecone-like raceme dendrobium</name>
    <name type="synonym">Orchid</name>
    <dbReference type="NCBI Taxonomy" id="117978"/>
    <lineage>
        <taxon>Eukaryota</taxon>
        <taxon>Viridiplantae</taxon>
        <taxon>Streptophyta</taxon>
        <taxon>Embryophyta</taxon>
        <taxon>Tracheophyta</taxon>
        <taxon>Spermatophyta</taxon>
        <taxon>Magnoliopsida</taxon>
        <taxon>Liliopsida</taxon>
        <taxon>Asparagales</taxon>
        <taxon>Orchidaceae</taxon>
        <taxon>Epidendroideae</taxon>
        <taxon>Malaxideae</taxon>
        <taxon>Dendrobiinae</taxon>
        <taxon>Dendrobium</taxon>
    </lineage>
</organism>
<keyword evidence="2" id="KW-0812">Transmembrane</keyword>
<feature type="compositionally biased region" description="Low complexity" evidence="1">
    <location>
        <begin position="194"/>
        <end position="203"/>
    </location>
</feature>
<evidence type="ECO:0000313" key="3">
    <source>
        <dbReference type="EMBL" id="KAL0921215.1"/>
    </source>
</evidence>
<sequence>MRLEMLKMLLQSKFLFMINPIMLYSILKLAIHLFFEIYSDLPQLPSILLPFTLFVTLSTRDYMVANRTCFYDIEISNRKWRSSLILLHIYEFDIILARVISFRELGYSIGSYRMMFDHPGRCVHKRSIQSTGLYSYQIVWTISVRLTETLEERVRVRERFRFGEKERSCEGLSEEITEVSQEKMASSSKRSRISKGSSSSSSRNENFLSKENETAYGSIDFQILPLFSSMQLSFILTLTHSYNKEMFLQFISNMRVIHDSTRMTSFVMQQKVTINKEDLRTFLHLRTEGDRLHTLLQDSDISWSSVNETLRENKDKYHQPHVYTLHQNARIIQHVLRCCIIPKAGDRVNMTPLLYMTKRKKNIALGHLVCYIFEKKYNLIYPEPPTEEPIFFTNASFRSLFHDPPAEGEDLEGEREAPPEHAPAPNQNAYQDMIRRFDTMEVNFGQRFDQIELHMKAQEDQHNLDMT</sequence>
<feature type="transmembrane region" description="Helical" evidence="2">
    <location>
        <begin position="21"/>
        <end position="38"/>
    </location>
</feature>
<dbReference type="EMBL" id="JANQDX010000007">
    <property type="protein sequence ID" value="KAL0921215.1"/>
    <property type="molecule type" value="Genomic_DNA"/>
</dbReference>
<keyword evidence="2" id="KW-0472">Membrane</keyword>
<feature type="region of interest" description="Disordered" evidence="1">
    <location>
        <begin position="178"/>
        <end position="207"/>
    </location>
</feature>
<evidence type="ECO:0000313" key="4">
    <source>
        <dbReference type="Proteomes" id="UP001552299"/>
    </source>
</evidence>
<comment type="caution">
    <text evidence="3">The sequence shown here is derived from an EMBL/GenBank/DDBJ whole genome shotgun (WGS) entry which is preliminary data.</text>
</comment>
<gene>
    <name evidence="3" type="ORF">M5K25_008268</name>
</gene>
<name>A0ABD0V8R3_DENTH</name>